<comment type="caution">
    <text evidence="1">The sequence shown here is derived from an EMBL/GenBank/DDBJ whole genome shotgun (WGS) entry which is preliminary data.</text>
</comment>
<name>A0A0F9NI04_9ZZZZ</name>
<protein>
    <submittedName>
        <fullName evidence="1">Uncharacterized protein</fullName>
    </submittedName>
</protein>
<proteinExistence type="predicted"/>
<organism evidence="1">
    <name type="scientific">marine sediment metagenome</name>
    <dbReference type="NCBI Taxonomy" id="412755"/>
    <lineage>
        <taxon>unclassified sequences</taxon>
        <taxon>metagenomes</taxon>
        <taxon>ecological metagenomes</taxon>
    </lineage>
</organism>
<accession>A0A0F9NI04</accession>
<gene>
    <name evidence="1" type="ORF">LCGC14_1334700</name>
</gene>
<dbReference type="EMBL" id="LAZR01008104">
    <property type="protein sequence ID" value="KKM80952.1"/>
    <property type="molecule type" value="Genomic_DNA"/>
</dbReference>
<evidence type="ECO:0000313" key="1">
    <source>
        <dbReference type="EMBL" id="KKM80952.1"/>
    </source>
</evidence>
<sequence length="76" mass="8731">MEDAYALEIIKQLAEINISLNRLLVLQSDLAQRLWGGEPPIRLYGFPTDKTYVKGLYRIELELGGIKNDLKKKKEV</sequence>
<dbReference type="AlphaFoldDB" id="A0A0F9NI04"/>
<reference evidence="1" key="1">
    <citation type="journal article" date="2015" name="Nature">
        <title>Complex archaea that bridge the gap between prokaryotes and eukaryotes.</title>
        <authorList>
            <person name="Spang A."/>
            <person name="Saw J.H."/>
            <person name="Jorgensen S.L."/>
            <person name="Zaremba-Niedzwiedzka K."/>
            <person name="Martijn J."/>
            <person name="Lind A.E."/>
            <person name="van Eijk R."/>
            <person name="Schleper C."/>
            <person name="Guy L."/>
            <person name="Ettema T.J."/>
        </authorList>
    </citation>
    <scope>NUCLEOTIDE SEQUENCE</scope>
</reference>